<evidence type="ECO:0000256" key="8">
    <source>
        <dbReference type="ARBA" id="ARBA00023146"/>
    </source>
</evidence>
<dbReference type="NCBIfam" id="TIGR00344">
    <property type="entry name" value="alaS"/>
    <property type="match status" value="1"/>
</dbReference>
<evidence type="ECO:0000256" key="1">
    <source>
        <dbReference type="ARBA" id="ARBA00008226"/>
    </source>
</evidence>
<comment type="catalytic activity">
    <reaction evidence="9">
        <text>tRNA(Ala) + L-alanine + ATP = L-alanyl-tRNA(Ala) + AMP + diphosphate</text>
        <dbReference type="Rhea" id="RHEA:12540"/>
        <dbReference type="Rhea" id="RHEA-COMP:9657"/>
        <dbReference type="Rhea" id="RHEA-COMP:9923"/>
        <dbReference type="ChEBI" id="CHEBI:30616"/>
        <dbReference type="ChEBI" id="CHEBI:33019"/>
        <dbReference type="ChEBI" id="CHEBI:57972"/>
        <dbReference type="ChEBI" id="CHEBI:78442"/>
        <dbReference type="ChEBI" id="CHEBI:78497"/>
        <dbReference type="ChEBI" id="CHEBI:456215"/>
        <dbReference type="EC" id="6.1.1.7"/>
    </reaction>
</comment>
<feature type="domain" description="Alanyl-transfer RNA synthetases family profile" evidence="11">
    <location>
        <begin position="1"/>
        <end position="708"/>
    </location>
</feature>
<comment type="cofactor">
    <cofactor evidence="9">
        <name>Zn(2+)</name>
        <dbReference type="ChEBI" id="CHEBI:29105"/>
    </cofactor>
    <text evidence="9">Binds 1 zinc ion per subunit.</text>
</comment>
<feature type="binding site" evidence="9">
    <location>
        <position position="669"/>
    </location>
    <ligand>
        <name>Zn(2+)</name>
        <dbReference type="ChEBI" id="CHEBI:29105"/>
    </ligand>
</feature>
<evidence type="ECO:0000256" key="5">
    <source>
        <dbReference type="ARBA" id="ARBA00022840"/>
    </source>
</evidence>
<dbReference type="Pfam" id="PF02272">
    <property type="entry name" value="DHHA1"/>
    <property type="match status" value="1"/>
</dbReference>
<protein>
    <recommendedName>
        <fullName evidence="9">Alanine--tRNA ligase</fullName>
        <ecNumber evidence="9">6.1.1.7</ecNumber>
    </recommendedName>
    <alternativeName>
        <fullName evidence="9">Alanyl-tRNA synthetase</fullName>
        <shortName evidence="9">AlaRS</shortName>
    </alternativeName>
</protein>
<keyword evidence="9" id="KW-0963">Cytoplasm</keyword>
<evidence type="ECO:0000256" key="3">
    <source>
        <dbReference type="ARBA" id="ARBA00022598"/>
    </source>
</evidence>
<dbReference type="EMBL" id="CP077073">
    <property type="protein sequence ID" value="QXH34461.1"/>
    <property type="molecule type" value="Genomic_DNA"/>
</dbReference>
<keyword evidence="4 9" id="KW-0547">Nucleotide-binding</keyword>
<evidence type="ECO:0000259" key="11">
    <source>
        <dbReference type="PROSITE" id="PS50860"/>
    </source>
</evidence>
<dbReference type="InterPro" id="IPR002318">
    <property type="entry name" value="Ala-tRNA-lgiase_IIc"/>
</dbReference>
<dbReference type="PANTHER" id="PTHR11777:SF9">
    <property type="entry name" value="ALANINE--TRNA LIGASE, CYTOPLASMIC"/>
    <property type="match status" value="1"/>
</dbReference>
<keyword evidence="6 9" id="KW-0694">RNA-binding</keyword>
<dbReference type="CDD" id="cd00673">
    <property type="entry name" value="AlaRS_core"/>
    <property type="match status" value="1"/>
</dbReference>
<keyword evidence="7 9" id="KW-0648">Protein biosynthesis</keyword>
<evidence type="ECO:0000256" key="4">
    <source>
        <dbReference type="ARBA" id="ARBA00022741"/>
    </source>
</evidence>
<keyword evidence="2 9" id="KW-0820">tRNA-binding</keyword>
<accession>A0ABX8M5W0</accession>
<dbReference type="InterPro" id="IPR012947">
    <property type="entry name" value="tRNA_SAD"/>
</dbReference>
<keyword evidence="9" id="KW-0479">Metal-binding</keyword>
<proteinExistence type="inferred from homology"/>
<feature type="binding site" evidence="9">
    <location>
        <position position="665"/>
    </location>
    <ligand>
        <name>Zn(2+)</name>
        <dbReference type="ChEBI" id="CHEBI:29105"/>
    </ligand>
</feature>
<dbReference type="HAMAP" id="MF_00036_B">
    <property type="entry name" value="Ala_tRNA_synth_B"/>
    <property type="match status" value="1"/>
</dbReference>
<dbReference type="Pfam" id="PF07973">
    <property type="entry name" value="tRNA_SAD"/>
    <property type="match status" value="1"/>
</dbReference>
<keyword evidence="9" id="KW-0862">Zinc</keyword>
<feature type="binding site" evidence="9">
    <location>
        <position position="566"/>
    </location>
    <ligand>
        <name>Zn(2+)</name>
        <dbReference type="ChEBI" id="CHEBI:29105"/>
    </ligand>
</feature>
<keyword evidence="10" id="KW-0175">Coiled coil</keyword>
<dbReference type="InterPro" id="IPR050058">
    <property type="entry name" value="Ala-tRNA_ligase"/>
</dbReference>
<dbReference type="Pfam" id="PF01411">
    <property type="entry name" value="tRNA-synt_2c"/>
    <property type="match status" value="1"/>
</dbReference>
<evidence type="ECO:0000256" key="2">
    <source>
        <dbReference type="ARBA" id="ARBA00022555"/>
    </source>
</evidence>
<dbReference type="InterPro" id="IPR018165">
    <property type="entry name" value="Ala-tRNA-synth_IIc_core"/>
</dbReference>
<comment type="subcellular location">
    <subcellularLocation>
        <location evidence="9">Cytoplasm</location>
    </subcellularLocation>
</comment>
<sequence length="874" mass="94516">MKSAEIREAFLRFFEEQGHTRVASSSLIPGNDPTLLFTNAGMNQFKDCFLGQEKRAYTRAVSSQKCVRAGGKHNDLENVGYTARHHTFFEMLGNFSFGDYFKRDAITFAWTFLTSDKWLNLPKEKLWVTVYASDDEAYDIWTKEVGVPAERMVRIGDNKGAPYASDNFWTMGDTGPCGPCTEIFYDHGADIWGGPPGSPEEDGDRYIEIWNNVFMQFNRTADGVLHPLPAPSVDTGMGLERISAVMQHVHSNYEIDLFQSLLAAAAQAIGCSNDDQPSLKVVADHIRSCGFLIADGVLPSNEGRGYVLRRIIRRACRHGNKLGAKGSFFHKIVAALVAEMGQAFPELKGQQAHIERVLKTEEEQFAKTLEQGLRILEQDLAQLQGKVVPGDVVFKLYDTYGFPMDLTADIARERELTIDEAGFEREMEAQRERARSASAFGMDYNSLVKVDTATDFLGYDATEGQGKIVALYKDGQSVDQLGEGEAGVVVLDRTPFYAESGGQVGDTGYLQAGAARFDVRDTTKTGGAFLHHGVVASGALVIGSPVEAKVDADVQHATSLNHSATHLLHEALRQVLGEHVQQKGSLVDSQRLRFDFSHFEAVTPAQIKALEDIVNREVRKNTPVQTELTDIETAKAKGAMALFGEKYGDTVRVLSMGGDFSVELCGGIHAKRTGDIALFKITSEGGVASGVRRIEAITGAAALAYLNAAEEQVKEAAQLVKGNRDNLIDKLSAVLERNRQLEKQLEQLQAKAASAAGDDLSNAAVEVKGAKVLAARLDGQDGKALLALVDQLKNKLGHAVILLGSEHEGKVVLVAGVTKDLSGQLKAGDLMKQAAAVVGGKGGGRPDMAQGGGVDVAALDQALALAVPFAEQGL</sequence>
<feature type="coiled-coil region" evidence="10">
    <location>
        <begin position="706"/>
        <end position="758"/>
    </location>
</feature>
<dbReference type="InterPro" id="IPR023033">
    <property type="entry name" value="Ala_tRNA_ligase_euk/bac"/>
</dbReference>
<dbReference type="GO" id="GO:0004813">
    <property type="term" value="F:alanine-tRNA ligase activity"/>
    <property type="evidence" value="ECO:0007669"/>
    <property type="project" value="UniProtKB-EC"/>
</dbReference>
<comment type="function">
    <text evidence="9">Catalyzes the attachment of alanine to tRNA(Ala) in a two-step reaction: alanine is first activated by ATP to form Ala-AMP and then transferred to the acceptor end of tRNA(Ala). Also edits incorrectly charged Ser-tRNA(Ala) and Gly-tRNA(Ala) via its editing domain.</text>
</comment>
<dbReference type="RefSeq" id="WP_217849082.1">
    <property type="nucleotide sequence ID" value="NZ_CP077073.1"/>
</dbReference>
<keyword evidence="13" id="KW-1185">Reference proteome</keyword>
<dbReference type="EC" id="6.1.1.7" evidence="9"/>
<evidence type="ECO:0000256" key="6">
    <source>
        <dbReference type="ARBA" id="ARBA00022884"/>
    </source>
</evidence>
<dbReference type="PANTHER" id="PTHR11777">
    <property type="entry name" value="ALANYL-TRNA SYNTHETASE"/>
    <property type="match status" value="1"/>
</dbReference>
<reference evidence="12" key="1">
    <citation type="journal article" date="2021" name="Microorganisms">
        <title>The Ever-Expanding Pseudomonas Genus: Description of 43 New Species and Partition of the Pseudomonas putida Group.</title>
        <authorList>
            <person name="Girard L."/>
            <person name="Lood C."/>
            <person name="Hofte M."/>
            <person name="Vandamme P."/>
            <person name="Rokni-Zadeh H."/>
            <person name="van Noort V."/>
            <person name="Lavigne R."/>
            <person name="De Mot R."/>
        </authorList>
    </citation>
    <scope>NUCLEOTIDE SEQUENCE</scope>
    <source>
        <strain evidence="12">COW39</strain>
    </source>
</reference>
<keyword evidence="8 9" id="KW-0030">Aminoacyl-tRNA synthetase</keyword>
<dbReference type="PROSITE" id="PS50860">
    <property type="entry name" value="AA_TRNA_LIGASE_II_ALA"/>
    <property type="match status" value="1"/>
</dbReference>
<evidence type="ECO:0000313" key="12">
    <source>
        <dbReference type="EMBL" id="QXH34461.1"/>
    </source>
</evidence>
<gene>
    <name evidence="9 12" type="primary">alaS</name>
    <name evidence="12" type="ORF">KSS95_20285</name>
</gene>
<keyword evidence="5 9" id="KW-0067">ATP-binding</keyword>
<name>A0ABX8M5W0_9PSED</name>
<evidence type="ECO:0000313" key="13">
    <source>
        <dbReference type="Proteomes" id="UP001047646"/>
    </source>
</evidence>
<dbReference type="Proteomes" id="UP001047646">
    <property type="component" value="Chromosome"/>
</dbReference>
<evidence type="ECO:0000256" key="10">
    <source>
        <dbReference type="SAM" id="Coils"/>
    </source>
</evidence>
<keyword evidence="3 9" id="KW-0436">Ligase</keyword>
<dbReference type="InterPro" id="IPR018164">
    <property type="entry name" value="Ala-tRNA-synth_IIc_N"/>
</dbReference>
<organism evidence="12 13">
    <name type="scientific">Pseudomonas muyukensis</name>
    <dbReference type="NCBI Taxonomy" id="2842357"/>
    <lineage>
        <taxon>Bacteria</taxon>
        <taxon>Pseudomonadati</taxon>
        <taxon>Pseudomonadota</taxon>
        <taxon>Gammaproteobacteria</taxon>
        <taxon>Pseudomonadales</taxon>
        <taxon>Pseudomonadaceae</taxon>
        <taxon>Pseudomonas</taxon>
    </lineage>
</organism>
<evidence type="ECO:0000256" key="9">
    <source>
        <dbReference type="HAMAP-Rule" id="MF_00036"/>
    </source>
</evidence>
<evidence type="ECO:0000256" key="7">
    <source>
        <dbReference type="ARBA" id="ARBA00022917"/>
    </source>
</evidence>
<dbReference type="InterPro" id="IPR003156">
    <property type="entry name" value="DHHA1_dom"/>
</dbReference>
<comment type="domain">
    <text evidence="9">Consists of three domains; the N-terminal catalytic domain, the editing domain and the C-terminal C-Ala domain. The editing domain removes incorrectly charged amino acids, while the C-Ala domain, along with tRNA(Ala), serves as a bridge to cooperatively bring together the editing and aminoacylation centers thus stimulating deacylation of misacylated tRNAs.</text>
</comment>
<feature type="binding site" evidence="9">
    <location>
        <position position="562"/>
    </location>
    <ligand>
        <name>Zn(2+)</name>
        <dbReference type="ChEBI" id="CHEBI:29105"/>
    </ligand>
</feature>
<comment type="similarity">
    <text evidence="1 9">Belongs to the class-II aminoacyl-tRNA synthetase family.</text>
</comment>
<dbReference type="SMART" id="SM00863">
    <property type="entry name" value="tRNA_SAD"/>
    <property type="match status" value="1"/>
</dbReference>